<comment type="caution">
    <text evidence="2">The sequence shown here is derived from an EMBL/GenBank/DDBJ whole genome shotgun (WGS) entry which is preliminary data.</text>
</comment>
<dbReference type="AlphaFoldDB" id="A0A2W7I515"/>
<dbReference type="Proteomes" id="UP000249542">
    <property type="component" value="Unassembled WGS sequence"/>
</dbReference>
<feature type="chain" id="PRO_5015860717" evidence="1">
    <location>
        <begin position="19"/>
        <end position="174"/>
    </location>
</feature>
<evidence type="ECO:0000313" key="3">
    <source>
        <dbReference type="Proteomes" id="UP000249542"/>
    </source>
</evidence>
<protein>
    <submittedName>
        <fullName evidence="2">Uncharacterized protein</fullName>
    </submittedName>
</protein>
<dbReference type="EMBL" id="QKYV01000004">
    <property type="protein sequence ID" value="PZW40562.1"/>
    <property type="molecule type" value="Genomic_DNA"/>
</dbReference>
<accession>A0A2W7I515</accession>
<keyword evidence="1" id="KW-0732">Signal</keyword>
<gene>
    <name evidence="2" type="ORF">LX95_01626</name>
</gene>
<reference evidence="2 3" key="1">
    <citation type="submission" date="2018-06" db="EMBL/GenBank/DDBJ databases">
        <title>Genomic Encyclopedia of Archaeal and Bacterial Type Strains, Phase II (KMG-II): from individual species to whole genera.</title>
        <authorList>
            <person name="Goeker M."/>
        </authorList>
    </citation>
    <scope>NUCLEOTIDE SEQUENCE [LARGE SCALE GENOMIC DNA]</scope>
    <source>
        <strain evidence="2 3">DSM 15361</strain>
    </source>
</reference>
<evidence type="ECO:0000313" key="2">
    <source>
        <dbReference type="EMBL" id="PZW40562.1"/>
    </source>
</evidence>
<feature type="signal peptide" evidence="1">
    <location>
        <begin position="1"/>
        <end position="18"/>
    </location>
</feature>
<sequence length="174" mass="20511">MKRIFFILIFIGFSSAEAQELSTSNTLTNLNSGFDNFISLKNATSLSHFYGMQIEKREFSIPPVDVYGVNTKKKIDMLGMAWDNERQKQLAAQQYEFPEKQASQINSNVQIFANQFNFDRRTNNDFNFNGTTPDGGIRNEVYESQERPFYFTPYYRNNSYYRRSNRPRFSITRY</sequence>
<organism evidence="2 3">
    <name type="scientific">Mesonia algae</name>
    <dbReference type="NCBI Taxonomy" id="213248"/>
    <lineage>
        <taxon>Bacteria</taxon>
        <taxon>Pseudomonadati</taxon>
        <taxon>Bacteroidota</taxon>
        <taxon>Flavobacteriia</taxon>
        <taxon>Flavobacteriales</taxon>
        <taxon>Flavobacteriaceae</taxon>
        <taxon>Mesonia</taxon>
    </lineage>
</organism>
<name>A0A2W7I515_9FLAO</name>
<proteinExistence type="predicted"/>
<keyword evidence="3" id="KW-1185">Reference proteome</keyword>
<dbReference type="RefSeq" id="WP_111540937.1">
    <property type="nucleotide sequence ID" value="NZ_QKYV01000004.1"/>
</dbReference>
<evidence type="ECO:0000256" key="1">
    <source>
        <dbReference type="SAM" id="SignalP"/>
    </source>
</evidence>